<feature type="region of interest" description="Disordered" evidence="2">
    <location>
        <begin position="428"/>
        <end position="482"/>
    </location>
</feature>
<organism evidence="3 4">
    <name type="scientific">Giardia muris</name>
    <dbReference type="NCBI Taxonomy" id="5742"/>
    <lineage>
        <taxon>Eukaryota</taxon>
        <taxon>Metamonada</taxon>
        <taxon>Diplomonadida</taxon>
        <taxon>Hexamitidae</taxon>
        <taxon>Giardiinae</taxon>
        <taxon>Giardia</taxon>
    </lineage>
</organism>
<gene>
    <name evidence="3" type="ORF">GMRT_14044</name>
</gene>
<keyword evidence="4" id="KW-1185">Reference proteome</keyword>
<evidence type="ECO:0000256" key="2">
    <source>
        <dbReference type="SAM" id="MobiDB-lite"/>
    </source>
</evidence>
<feature type="coiled-coil region" evidence="1">
    <location>
        <begin position="355"/>
        <end position="382"/>
    </location>
</feature>
<dbReference type="Pfam" id="PF12796">
    <property type="entry name" value="Ank_2"/>
    <property type="match status" value="1"/>
</dbReference>
<dbReference type="InterPro" id="IPR036770">
    <property type="entry name" value="Ankyrin_rpt-contain_sf"/>
</dbReference>
<protein>
    <submittedName>
        <fullName evidence="3">Ankyrin repeat protein 3</fullName>
    </submittedName>
</protein>
<comment type="caution">
    <text evidence="3">The sequence shown here is derived from an EMBL/GenBank/DDBJ whole genome shotgun (WGS) entry which is preliminary data.</text>
</comment>
<dbReference type="InterPro" id="IPR002110">
    <property type="entry name" value="Ankyrin_rpt"/>
</dbReference>
<proteinExistence type="predicted"/>
<feature type="compositionally biased region" description="Polar residues" evidence="2">
    <location>
        <begin position="428"/>
        <end position="438"/>
    </location>
</feature>
<evidence type="ECO:0000313" key="3">
    <source>
        <dbReference type="EMBL" id="TNJ27197.1"/>
    </source>
</evidence>
<evidence type="ECO:0000256" key="1">
    <source>
        <dbReference type="SAM" id="Coils"/>
    </source>
</evidence>
<dbReference type="PANTHER" id="PTHR24184:SF11">
    <property type="entry name" value="ANKYRIN REPEAT AND SOCS BOX CONTAINING 3"/>
    <property type="match status" value="1"/>
</dbReference>
<evidence type="ECO:0000313" key="4">
    <source>
        <dbReference type="Proteomes" id="UP000315496"/>
    </source>
</evidence>
<reference evidence="3 4" key="1">
    <citation type="submission" date="2019-05" db="EMBL/GenBank/DDBJ databases">
        <title>The compact genome of Giardia muris reveals important steps in the evolution of intestinal protozoan parasites.</title>
        <authorList>
            <person name="Xu F."/>
            <person name="Jimenez-Gonzalez A."/>
            <person name="Einarsson E."/>
            <person name="Astvaldsson A."/>
            <person name="Peirasmaki D."/>
            <person name="Eckmann L."/>
            <person name="Andersson J.O."/>
            <person name="Svard S.G."/>
            <person name="Jerlstrom-Hultqvist J."/>
        </authorList>
    </citation>
    <scope>NUCLEOTIDE SEQUENCE [LARGE SCALE GENOMIC DNA]</scope>
    <source>
        <strain evidence="3 4">Roberts-Thomson</strain>
    </source>
</reference>
<dbReference type="EMBL" id="VDLU01000004">
    <property type="protein sequence ID" value="TNJ27197.1"/>
    <property type="molecule type" value="Genomic_DNA"/>
</dbReference>
<feature type="region of interest" description="Disordered" evidence="2">
    <location>
        <begin position="185"/>
        <end position="261"/>
    </location>
</feature>
<dbReference type="Proteomes" id="UP000315496">
    <property type="component" value="Chromosome 4"/>
</dbReference>
<dbReference type="VEuPathDB" id="GiardiaDB:GMRT_14044"/>
<keyword evidence="1" id="KW-0175">Coiled coil</keyword>
<dbReference type="SMART" id="SM00248">
    <property type="entry name" value="ANK"/>
    <property type="match status" value="4"/>
</dbReference>
<feature type="region of interest" description="Disordered" evidence="2">
    <location>
        <begin position="382"/>
        <end position="404"/>
    </location>
</feature>
<feature type="compositionally biased region" description="Polar residues" evidence="2">
    <location>
        <begin position="445"/>
        <end position="455"/>
    </location>
</feature>
<name>A0A4Z1T2D6_GIAMU</name>
<dbReference type="OrthoDB" id="20727at2759"/>
<feature type="region of interest" description="Disordered" evidence="2">
    <location>
        <begin position="317"/>
        <end position="351"/>
    </location>
</feature>
<dbReference type="SUPFAM" id="SSF48403">
    <property type="entry name" value="Ankyrin repeat"/>
    <property type="match status" value="1"/>
</dbReference>
<sequence length="482" mass="52129">MSKVKTVEQWFEAAIEGNLAAVKGVAKKFKGSLNEDGYTALMLAVMNSRHSLLPVLAPLEAHLKDSEGMTALLHAVQEEDAEACTVLVGHEAKDTLEDGRDALMVAAELGSSALIPALLPHFSLVKDKNDMTAVDYAATAGNEECIRMLLAHYNPNPEMLEIALGISQNAGNDDVTNAIVEHITTYEPREEPQDNADVVSQKTGKSGASKKTAKSKTKEPKPPKEPKAKKGKGDAPVQLEEDRDPDYPRIDTPAERPSDYEDILVDDEARPVLYAKSRAATGVTDTPVEYVVRTPTPVFTDYDIDLVEGNPGVAAHAVTAQPSTTGQRATAPAKPKPAAPTTNLKLDDLEPRETMASLRARIAELEAENERLQRENDYLRANVKGSGAGTGPMPSGIEYPSSPSKKITKADFEALFKRLDKTNNDLRSTIKQSEVTQESLRRSRANSATIASNRPSGMRSPGLPALSEDGDVSDSRGRQLHY</sequence>
<dbReference type="PANTHER" id="PTHR24184">
    <property type="entry name" value="SI:CH211-189E2.2"/>
    <property type="match status" value="1"/>
</dbReference>
<dbReference type="Gene3D" id="1.25.40.20">
    <property type="entry name" value="Ankyrin repeat-containing domain"/>
    <property type="match status" value="1"/>
</dbReference>
<dbReference type="AlphaFoldDB" id="A0A4Z1T2D6"/>
<feature type="compositionally biased region" description="Basic and acidic residues" evidence="2">
    <location>
        <begin position="245"/>
        <end position="259"/>
    </location>
</feature>
<feature type="compositionally biased region" description="Basic and acidic residues" evidence="2">
    <location>
        <begin position="216"/>
        <end position="233"/>
    </location>
</feature>
<feature type="compositionally biased region" description="Basic and acidic residues" evidence="2">
    <location>
        <begin position="473"/>
        <end position="482"/>
    </location>
</feature>
<accession>A0A4Z1T2D6</accession>